<keyword evidence="1" id="KW-0812">Transmembrane</keyword>
<feature type="domain" description="DUF1206" evidence="2">
    <location>
        <begin position="207"/>
        <end position="276"/>
    </location>
</feature>
<feature type="domain" description="DUF1206" evidence="2">
    <location>
        <begin position="112"/>
        <end position="184"/>
    </location>
</feature>
<feature type="transmembrane region" description="Helical" evidence="1">
    <location>
        <begin position="159"/>
        <end position="180"/>
    </location>
</feature>
<keyword evidence="1" id="KW-1133">Transmembrane helix</keyword>
<gene>
    <name evidence="3" type="ordered locus">PHZ_c3389</name>
</gene>
<dbReference type="HOGENOM" id="CLU_073530_0_0_5"/>
<keyword evidence="4" id="KW-1185">Reference proteome</keyword>
<keyword evidence="1" id="KW-0472">Membrane</keyword>
<organism evidence="3 4">
    <name type="scientific">Phenylobacterium zucineum (strain HLK1)</name>
    <dbReference type="NCBI Taxonomy" id="450851"/>
    <lineage>
        <taxon>Bacteria</taxon>
        <taxon>Pseudomonadati</taxon>
        <taxon>Pseudomonadota</taxon>
        <taxon>Alphaproteobacteria</taxon>
        <taxon>Caulobacterales</taxon>
        <taxon>Caulobacteraceae</taxon>
        <taxon>Phenylobacterium</taxon>
    </lineage>
</organism>
<dbReference type="Pfam" id="PF06724">
    <property type="entry name" value="DUF1206"/>
    <property type="match status" value="3"/>
</dbReference>
<name>B4RBF3_PHEZH</name>
<sequence>MAVLAPVLNLRRRLERRPLAALVEIAARAGYLARGAVHVSIGIIALMAALEATPHAEGAVGALEAWGRWPAGVLLLWLIGVGLYGFAGWRALQAVFDVDRQGRSAKALLARLGQAVSGAVYAATAVSVFGLLDAIEDLGEADDRDATRAMVEQALEMPMGGLLVAAAGLFVAGAGVGSIVRAALDHFTRGLAAGPDTRTLAGTLARIGYLGRGVALLPAGLFLVLAGVRARASDARGLGAALDALERQPFGDAVLALAAVGLVAFGVFAALEGWLRPIRPERALDS</sequence>
<proteinExistence type="predicted"/>
<dbReference type="EMBL" id="CP000747">
    <property type="protein sequence ID" value="ACG79798.1"/>
    <property type="molecule type" value="Genomic_DNA"/>
</dbReference>
<evidence type="ECO:0000256" key="1">
    <source>
        <dbReference type="SAM" id="Phobius"/>
    </source>
</evidence>
<feature type="transmembrane region" description="Helical" evidence="1">
    <location>
        <begin position="209"/>
        <end position="230"/>
    </location>
</feature>
<feature type="transmembrane region" description="Helical" evidence="1">
    <location>
        <begin position="69"/>
        <end position="87"/>
    </location>
</feature>
<dbReference type="STRING" id="450851.PHZ_c3389"/>
<accession>B4RBF3</accession>
<dbReference type="RefSeq" id="WP_012523936.1">
    <property type="nucleotide sequence ID" value="NC_011144.1"/>
</dbReference>
<feature type="transmembrane region" description="Helical" evidence="1">
    <location>
        <begin position="21"/>
        <end position="49"/>
    </location>
</feature>
<feature type="transmembrane region" description="Helical" evidence="1">
    <location>
        <begin position="108"/>
        <end position="132"/>
    </location>
</feature>
<dbReference type="Proteomes" id="UP000001868">
    <property type="component" value="Chromosome"/>
</dbReference>
<dbReference type="OrthoDB" id="5702018at2"/>
<dbReference type="InterPro" id="IPR009597">
    <property type="entry name" value="DUF1206"/>
</dbReference>
<dbReference type="KEGG" id="pzu:PHZ_c3389"/>
<dbReference type="AlphaFoldDB" id="B4RBF3"/>
<feature type="transmembrane region" description="Helical" evidence="1">
    <location>
        <begin position="250"/>
        <end position="271"/>
    </location>
</feature>
<evidence type="ECO:0000313" key="4">
    <source>
        <dbReference type="Proteomes" id="UP000001868"/>
    </source>
</evidence>
<dbReference type="eggNOG" id="ENOG502Z854">
    <property type="taxonomic scope" value="Bacteria"/>
</dbReference>
<feature type="domain" description="DUF1206" evidence="2">
    <location>
        <begin position="29"/>
        <end position="96"/>
    </location>
</feature>
<reference evidence="3 4" key="1">
    <citation type="journal article" date="2008" name="BMC Genomics">
        <title>Complete genome of Phenylobacterium zucineum - a novel facultative intracellular bacterium isolated from human erythroleukemia cell line K562.</title>
        <authorList>
            <person name="Luo Y."/>
            <person name="Xu X."/>
            <person name="Ding Z."/>
            <person name="Liu Z."/>
            <person name="Zhang B."/>
            <person name="Yan Z."/>
            <person name="Sun J."/>
            <person name="Hu S."/>
            <person name="Hu X."/>
        </authorList>
    </citation>
    <scope>NUCLEOTIDE SEQUENCE [LARGE SCALE GENOMIC DNA]</scope>
    <source>
        <strain evidence="3 4">HLK1</strain>
    </source>
</reference>
<protein>
    <recommendedName>
        <fullName evidence="2">DUF1206 domain-containing protein</fullName>
    </recommendedName>
</protein>
<evidence type="ECO:0000313" key="3">
    <source>
        <dbReference type="EMBL" id="ACG79798.1"/>
    </source>
</evidence>
<evidence type="ECO:0000259" key="2">
    <source>
        <dbReference type="Pfam" id="PF06724"/>
    </source>
</evidence>